<dbReference type="InterPro" id="IPR049304">
    <property type="entry name" value="Gly_rich_dom"/>
</dbReference>
<dbReference type="Pfam" id="PF21722">
    <property type="entry name" value="Gly_rich_2"/>
    <property type="match status" value="1"/>
</dbReference>
<dbReference type="RefSeq" id="WP_374838506.1">
    <property type="nucleotide sequence ID" value="NZ_JBHEEW010000007.1"/>
</dbReference>
<organism evidence="3 4">
    <name type="scientific">Mycoplana ramosa</name>
    <name type="common">Mycoplana bullata</name>
    <dbReference type="NCBI Taxonomy" id="40837"/>
    <lineage>
        <taxon>Bacteria</taxon>
        <taxon>Pseudomonadati</taxon>
        <taxon>Pseudomonadota</taxon>
        <taxon>Alphaproteobacteria</taxon>
        <taxon>Hyphomicrobiales</taxon>
        <taxon>Rhizobiaceae</taxon>
        <taxon>Mycoplana</taxon>
    </lineage>
</organism>
<keyword evidence="4" id="KW-1185">Reference proteome</keyword>
<name>A0ABW3YWK4_MYCRA</name>
<accession>A0ABW3YWK4</accession>
<dbReference type="EMBL" id="JBHTNF010000005">
    <property type="protein sequence ID" value="MFD1328307.1"/>
    <property type="molecule type" value="Genomic_DNA"/>
</dbReference>
<reference evidence="4" key="1">
    <citation type="journal article" date="2019" name="Int. J. Syst. Evol. Microbiol.">
        <title>The Global Catalogue of Microorganisms (GCM) 10K type strain sequencing project: providing services to taxonomists for standard genome sequencing and annotation.</title>
        <authorList>
            <consortium name="The Broad Institute Genomics Platform"/>
            <consortium name="The Broad Institute Genome Sequencing Center for Infectious Disease"/>
            <person name="Wu L."/>
            <person name="Ma J."/>
        </authorList>
    </citation>
    <scope>NUCLEOTIDE SEQUENCE [LARGE SCALE GENOMIC DNA]</scope>
    <source>
        <strain evidence="4">CCUG 55609</strain>
    </source>
</reference>
<evidence type="ECO:0000313" key="3">
    <source>
        <dbReference type="EMBL" id="MFD1328307.1"/>
    </source>
</evidence>
<evidence type="ECO:0000313" key="4">
    <source>
        <dbReference type="Proteomes" id="UP001597173"/>
    </source>
</evidence>
<comment type="caution">
    <text evidence="3">The sequence shown here is derived from an EMBL/GenBank/DDBJ whole genome shotgun (WGS) entry which is preliminary data.</text>
</comment>
<evidence type="ECO:0000256" key="1">
    <source>
        <dbReference type="SAM" id="MobiDB-lite"/>
    </source>
</evidence>
<feature type="compositionally biased region" description="Polar residues" evidence="1">
    <location>
        <begin position="179"/>
        <end position="196"/>
    </location>
</feature>
<gene>
    <name evidence="3" type="ORF">ACFQ33_10430</name>
</gene>
<dbReference type="Proteomes" id="UP001597173">
    <property type="component" value="Unassembled WGS sequence"/>
</dbReference>
<sequence>MNTATKNRQGLMGPEHVRSLAAVETAIDLRLRVDSAQGLSAVQQAQGRANLGAAGNLIGYQIFTASGTYTKSANVTKILVELVGGGGGGRGPTGTSGNDGITAGGGAAGGYSRKLIDATAITTVAVTIGAGGAGGAAGGNNGLIGGTTSFGAHCSATGGTGGINAGGDGGVGSGGDLNCQGQPGESRSAQEGTLVSSGAGGPSAFAGGGRGARFGGTAAGAGEKGSGGGGGYNNTAGGNGGNGLVIVWEFA</sequence>
<evidence type="ECO:0000259" key="2">
    <source>
        <dbReference type="Pfam" id="PF21722"/>
    </source>
</evidence>
<protein>
    <recommendedName>
        <fullName evidence="2">Glycine-rich domain-containing protein</fullName>
    </recommendedName>
</protein>
<proteinExistence type="predicted"/>
<feature type="domain" description="Glycine-rich" evidence="2">
    <location>
        <begin position="66"/>
        <end position="247"/>
    </location>
</feature>
<feature type="region of interest" description="Disordered" evidence="1">
    <location>
        <begin position="173"/>
        <end position="202"/>
    </location>
</feature>